<comment type="caution">
    <text evidence="5">The sequence shown here is derived from an EMBL/GenBank/DDBJ whole genome shotgun (WGS) entry which is preliminary data.</text>
</comment>
<organism evidence="5 6">
    <name type="scientific">Orchesella dallaii</name>
    <dbReference type="NCBI Taxonomy" id="48710"/>
    <lineage>
        <taxon>Eukaryota</taxon>
        <taxon>Metazoa</taxon>
        <taxon>Ecdysozoa</taxon>
        <taxon>Arthropoda</taxon>
        <taxon>Hexapoda</taxon>
        <taxon>Collembola</taxon>
        <taxon>Entomobryomorpha</taxon>
        <taxon>Entomobryoidea</taxon>
        <taxon>Orchesellidae</taxon>
        <taxon>Orchesellinae</taxon>
        <taxon>Orchesella</taxon>
    </lineage>
</organism>
<evidence type="ECO:0000256" key="3">
    <source>
        <dbReference type="SAM" id="MobiDB-lite"/>
    </source>
</evidence>
<evidence type="ECO:0000259" key="4">
    <source>
        <dbReference type="PROSITE" id="PS50102"/>
    </source>
</evidence>
<feature type="domain" description="RRM" evidence="4">
    <location>
        <begin position="15"/>
        <end position="90"/>
    </location>
</feature>
<reference evidence="5 6" key="1">
    <citation type="submission" date="2024-08" db="EMBL/GenBank/DDBJ databases">
        <authorList>
            <person name="Cucini C."/>
            <person name="Frati F."/>
        </authorList>
    </citation>
    <scope>NUCLEOTIDE SEQUENCE [LARGE SCALE GENOMIC DNA]</scope>
</reference>
<feature type="region of interest" description="Disordered" evidence="3">
    <location>
        <begin position="128"/>
        <end position="149"/>
    </location>
</feature>
<dbReference type="InterPro" id="IPR000504">
    <property type="entry name" value="RRM_dom"/>
</dbReference>
<accession>A0ABP1R7N8</accession>
<dbReference type="EMBL" id="CAXLJM020000066">
    <property type="protein sequence ID" value="CAL8121682.1"/>
    <property type="molecule type" value="Genomic_DNA"/>
</dbReference>
<keyword evidence="1 2" id="KW-0694">RNA-binding</keyword>
<evidence type="ECO:0000256" key="1">
    <source>
        <dbReference type="ARBA" id="ARBA00022884"/>
    </source>
</evidence>
<dbReference type="CDD" id="cd00590">
    <property type="entry name" value="RRM_SF"/>
    <property type="match status" value="1"/>
</dbReference>
<sequence>MASRMAQLGVGGEKDAIFVTNLPNLLAPDLKQLLIAHFDMFGTILRVSCVTKGAGKLAHIQFSSSEAAANAQRNGRVLRGCSLIIDLTDKHPKTQILPVRPTPVPIRTPTFPAVSTSSSHTQRTLHTYFQETSGSSRPSPLSGAKESKPIVHMRDEVASISNSGSSSEECSTPIRRHSNFAPQQQERSNYQQQDKPNPCLKIEVYKEPTSQRQEAYSPRINSFSTELIQTPATTVERQSHCAPTRSLSQILNFDTTRMKSIPTITPAHAVVCQFFNQNGPKFPLGQMWGRSTANVVMPLNIILDEIKPGMTINDNAVECAWKKLMFGEIEGVFKTELNRLADKVLSQEKILAQCISPIYDKLEEDALNYAVSFLADQEVDAENDHLVCIEDLMAEMIGDVCRKQKSEEEIMEMSNKAVDEIIGSFINELVKERCNTIFNVCTHIAEAAMRSCAEIEHHVVHLMVKEEASQEFLALLYLEVLDDLLESTYFDGCVRVAVSDFLKINEVQNESSSLIPENRSRELELDAADDTVEKEARSEPLVELCSEEFLTDLLNSYYFKVCVEVAVGNFMSTNGLKRNAVESAAAAAAHSTTQQDTRTDENSQLMSSVNLLPTGLLGSLKRKAVQYLSWSWPFKKQKKS</sequence>
<keyword evidence="6" id="KW-1185">Reference proteome</keyword>
<feature type="compositionally biased region" description="Polar residues" evidence="3">
    <location>
        <begin position="128"/>
        <end position="139"/>
    </location>
</feature>
<evidence type="ECO:0000313" key="5">
    <source>
        <dbReference type="EMBL" id="CAL8121682.1"/>
    </source>
</evidence>
<proteinExistence type="predicted"/>
<dbReference type="InterPro" id="IPR035979">
    <property type="entry name" value="RBD_domain_sf"/>
</dbReference>
<evidence type="ECO:0000313" key="6">
    <source>
        <dbReference type="Proteomes" id="UP001642540"/>
    </source>
</evidence>
<dbReference type="Gene3D" id="3.30.70.330">
    <property type="match status" value="1"/>
</dbReference>
<dbReference type="PROSITE" id="PS50102">
    <property type="entry name" value="RRM"/>
    <property type="match status" value="1"/>
</dbReference>
<dbReference type="InterPro" id="IPR012677">
    <property type="entry name" value="Nucleotide-bd_a/b_plait_sf"/>
</dbReference>
<name>A0ABP1R7N8_9HEXA</name>
<protein>
    <recommendedName>
        <fullName evidence="4">RRM domain-containing protein</fullName>
    </recommendedName>
</protein>
<dbReference type="SUPFAM" id="SSF54928">
    <property type="entry name" value="RNA-binding domain, RBD"/>
    <property type="match status" value="1"/>
</dbReference>
<dbReference type="Proteomes" id="UP001642540">
    <property type="component" value="Unassembled WGS sequence"/>
</dbReference>
<evidence type="ECO:0000256" key="2">
    <source>
        <dbReference type="PROSITE-ProRule" id="PRU00176"/>
    </source>
</evidence>
<gene>
    <name evidence="5" type="ORF">ODALV1_LOCUS19491</name>
</gene>